<dbReference type="EMBL" id="RDBF01000001">
    <property type="protein sequence ID" value="RLV57373.1"/>
    <property type="molecule type" value="Genomic_DNA"/>
</dbReference>
<dbReference type="PROSITE" id="PS00211">
    <property type="entry name" value="ABC_TRANSPORTER_1"/>
    <property type="match status" value="1"/>
</dbReference>
<organism evidence="5 6">
    <name type="scientific">Aeromicrobium phragmitis</name>
    <dbReference type="NCBI Taxonomy" id="2478914"/>
    <lineage>
        <taxon>Bacteria</taxon>
        <taxon>Bacillati</taxon>
        <taxon>Actinomycetota</taxon>
        <taxon>Actinomycetes</taxon>
        <taxon>Propionibacteriales</taxon>
        <taxon>Nocardioidaceae</taxon>
        <taxon>Aeromicrobium</taxon>
    </lineage>
</organism>
<evidence type="ECO:0000256" key="2">
    <source>
        <dbReference type="ARBA" id="ARBA00022741"/>
    </source>
</evidence>
<dbReference type="GO" id="GO:0005524">
    <property type="term" value="F:ATP binding"/>
    <property type="evidence" value="ECO:0007669"/>
    <property type="project" value="UniProtKB-KW"/>
</dbReference>
<keyword evidence="3 5" id="KW-0067">ATP-binding</keyword>
<keyword evidence="2" id="KW-0547">Nucleotide-binding</keyword>
<dbReference type="AlphaFoldDB" id="A0A3L8PRU5"/>
<keyword evidence="6" id="KW-1185">Reference proteome</keyword>
<dbReference type="PANTHER" id="PTHR42788">
    <property type="entry name" value="TAURINE IMPORT ATP-BINDING PROTEIN-RELATED"/>
    <property type="match status" value="1"/>
</dbReference>
<dbReference type="SMART" id="SM00382">
    <property type="entry name" value="AAA"/>
    <property type="match status" value="1"/>
</dbReference>
<dbReference type="InterPro" id="IPR017871">
    <property type="entry name" value="ABC_transporter-like_CS"/>
</dbReference>
<protein>
    <submittedName>
        <fullName evidence="5">ABC transporter ATP-binding protein</fullName>
    </submittedName>
</protein>
<evidence type="ECO:0000313" key="5">
    <source>
        <dbReference type="EMBL" id="RLV57373.1"/>
    </source>
</evidence>
<gene>
    <name evidence="5" type="ORF">D9V41_01680</name>
</gene>
<name>A0A3L8PRU5_9ACTN</name>
<dbReference type="Gene3D" id="3.40.50.300">
    <property type="entry name" value="P-loop containing nucleotide triphosphate hydrolases"/>
    <property type="match status" value="1"/>
</dbReference>
<dbReference type="RefSeq" id="WP_121792781.1">
    <property type="nucleotide sequence ID" value="NZ_RDBF01000001.1"/>
</dbReference>
<evidence type="ECO:0000313" key="6">
    <source>
        <dbReference type="Proteomes" id="UP000282515"/>
    </source>
</evidence>
<accession>A0A3L8PRU5</accession>
<dbReference type="Proteomes" id="UP000282515">
    <property type="component" value="Unassembled WGS sequence"/>
</dbReference>
<dbReference type="GO" id="GO:0016887">
    <property type="term" value="F:ATP hydrolysis activity"/>
    <property type="evidence" value="ECO:0007669"/>
    <property type="project" value="InterPro"/>
</dbReference>
<dbReference type="CDD" id="cd03293">
    <property type="entry name" value="ABC_NrtD_SsuB_transporters"/>
    <property type="match status" value="1"/>
</dbReference>
<proteinExistence type="predicted"/>
<dbReference type="InterPro" id="IPR050166">
    <property type="entry name" value="ABC_transporter_ATP-bind"/>
</dbReference>
<evidence type="ECO:0000256" key="1">
    <source>
        <dbReference type="ARBA" id="ARBA00022448"/>
    </source>
</evidence>
<dbReference type="OrthoDB" id="8773773at2"/>
<feature type="domain" description="ABC transporter" evidence="4">
    <location>
        <begin position="4"/>
        <end position="229"/>
    </location>
</feature>
<comment type="caution">
    <text evidence="5">The sequence shown here is derived from an EMBL/GenBank/DDBJ whole genome shotgun (WGS) entry which is preliminary data.</text>
</comment>
<keyword evidence="1" id="KW-0813">Transport</keyword>
<reference evidence="5 6" key="1">
    <citation type="submission" date="2018-10" db="EMBL/GenBank/DDBJ databases">
        <title>Aeromicrobium sp. 9W16Y-2 whole genome shotgun sequence.</title>
        <authorList>
            <person name="Li F."/>
        </authorList>
    </citation>
    <scope>NUCLEOTIDE SEQUENCE [LARGE SCALE GENOMIC DNA]</scope>
    <source>
        <strain evidence="5 6">9W16Y-2</strain>
    </source>
</reference>
<evidence type="ECO:0000259" key="4">
    <source>
        <dbReference type="PROSITE" id="PS50893"/>
    </source>
</evidence>
<dbReference type="InterPro" id="IPR003593">
    <property type="entry name" value="AAA+_ATPase"/>
</dbReference>
<dbReference type="InterPro" id="IPR027417">
    <property type="entry name" value="P-loop_NTPase"/>
</dbReference>
<dbReference type="PANTHER" id="PTHR42788:SF13">
    <property type="entry name" value="ALIPHATIC SULFONATES IMPORT ATP-BINDING PROTEIN SSUB"/>
    <property type="match status" value="1"/>
</dbReference>
<dbReference type="InterPro" id="IPR003439">
    <property type="entry name" value="ABC_transporter-like_ATP-bd"/>
</dbReference>
<dbReference type="Pfam" id="PF00005">
    <property type="entry name" value="ABC_tran"/>
    <property type="match status" value="1"/>
</dbReference>
<dbReference type="SUPFAM" id="SSF52540">
    <property type="entry name" value="P-loop containing nucleoside triphosphate hydrolases"/>
    <property type="match status" value="1"/>
</dbReference>
<dbReference type="PROSITE" id="PS50893">
    <property type="entry name" value="ABC_TRANSPORTER_2"/>
    <property type="match status" value="1"/>
</dbReference>
<evidence type="ECO:0000256" key="3">
    <source>
        <dbReference type="ARBA" id="ARBA00022840"/>
    </source>
</evidence>
<sequence length="264" mass="29886">MAVLEVDDISFAYGGHLVLREINMQVERGEFVSIIGPSGCGKSTLLALIAGMRTAVVGNINFEAGSGTQRAVVFQDFALLPWKNVLANVSMGLAYQRRDLSRREREEIARKYIDLVGLRGFEKKFPYQISGGMRQRVGIARALAVEPEVLLLDEPFASIDAQNAEILRKELRDLVNEQGRTAVMVTHNLDEALYLSDRILLMGTRPGCVREDVVVDLPHPRGPEMQNPADQRRYQELRSRLWEHLIQEVAKEKEWMNSDQVERI</sequence>